<evidence type="ECO:0000313" key="4">
    <source>
        <dbReference type="EMBL" id="KAF5358593.1"/>
    </source>
</evidence>
<dbReference type="OrthoDB" id="192832at2759"/>
<dbReference type="EMBL" id="JAACJM010000049">
    <property type="protein sequence ID" value="KAF5358593.1"/>
    <property type="molecule type" value="Genomic_DNA"/>
</dbReference>
<name>A0A8H5G5A1_9AGAR</name>
<feature type="signal peptide" evidence="2">
    <location>
        <begin position="1"/>
        <end position="21"/>
    </location>
</feature>
<protein>
    <recommendedName>
        <fullName evidence="3">GH16 domain-containing protein</fullName>
    </recommendedName>
</protein>
<dbReference type="GO" id="GO:0004553">
    <property type="term" value="F:hydrolase activity, hydrolyzing O-glycosyl compounds"/>
    <property type="evidence" value="ECO:0007669"/>
    <property type="project" value="InterPro"/>
</dbReference>
<dbReference type="PROSITE" id="PS51762">
    <property type="entry name" value="GH16_2"/>
    <property type="match status" value="1"/>
</dbReference>
<feature type="domain" description="GH16" evidence="3">
    <location>
        <begin position="17"/>
        <end position="288"/>
    </location>
</feature>
<keyword evidence="2" id="KW-0732">Signal</keyword>
<keyword evidence="5" id="KW-1185">Reference proteome</keyword>
<dbReference type="GO" id="GO:0009251">
    <property type="term" value="P:glucan catabolic process"/>
    <property type="evidence" value="ECO:0007669"/>
    <property type="project" value="TreeGrafter"/>
</dbReference>
<evidence type="ECO:0000256" key="2">
    <source>
        <dbReference type="SAM" id="SignalP"/>
    </source>
</evidence>
<dbReference type="InterPro" id="IPR050546">
    <property type="entry name" value="Glycosyl_Hydrlase_16"/>
</dbReference>
<feature type="chain" id="PRO_5034199428" description="GH16 domain-containing protein" evidence="2">
    <location>
        <begin position="22"/>
        <end position="391"/>
    </location>
</feature>
<dbReference type="AlphaFoldDB" id="A0A8H5G5A1"/>
<dbReference type="PANTHER" id="PTHR10963">
    <property type="entry name" value="GLYCOSYL HYDROLASE-RELATED"/>
    <property type="match status" value="1"/>
</dbReference>
<reference evidence="4 5" key="1">
    <citation type="journal article" date="2020" name="ISME J.">
        <title>Uncovering the hidden diversity of litter-decomposition mechanisms in mushroom-forming fungi.</title>
        <authorList>
            <person name="Floudas D."/>
            <person name="Bentzer J."/>
            <person name="Ahren D."/>
            <person name="Johansson T."/>
            <person name="Persson P."/>
            <person name="Tunlid A."/>
        </authorList>
    </citation>
    <scope>NUCLEOTIDE SEQUENCE [LARGE SCALE GENOMIC DNA]</scope>
    <source>
        <strain evidence="4 5">CBS 291.85</strain>
    </source>
</reference>
<proteinExistence type="predicted"/>
<accession>A0A8H5G5A1</accession>
<organism evidence="4 5">
    <name type="scientific">Tetrapyrgos nigripes</name>
    <dbReference type="NCBI Taxonomy" id="182062"/>
    <lineage>
        <taxon>Eukaryota</taxon>
        <taxon>Fungi</taxon>
        <taxon>Dikarya</taxon>
        <taxon>Basidiomycota</taxon>
        <taxon>Agaricomycotina</taxon>
        <taxon>Agaricomycetes</taxon>
        <taxon>Agaricomycetidae</taxon>
        <taxon>Agaricales</taxon>
        <taxon>Marasmiineae</taxon>
        <taxon>Marasmiaceae</taxon>
        <taxon>Tetrapyrgos</taxon>
    </lineage>
</organism>
<dbReference type="InterPro" id="IPR000757">
    <property type="entry name" value="Beta-glucanase-like"/>
</dbReference>
<gene>
    <name evidence="4" type="ORF">D9758_007731</name>
</gene>
<evidence type="ECO:0000313" key="5">
    <source>
        <dbReference type="Proteomes" id="UP000559256"/>
    </source>
</evidence>
<feature type="compositionally biased region" description="Low complexity" evidence="1">
    <location>
        <begin position="339"/>
        <end position="355"/>
    </location>
</feature>
<evidence type="ECO:0000256" key="1">
    <source>
        <dbReference type="SAM" id="MobiDB-lite"/>
    </source>
</evidence>
<sequence length="391" mass="42154">MTMSFRQIVLYFLVWLPCAFGTYVPLREYSGQSFFDGWDYYGNVDNTTWGNVSYVDQTTAMTQQLTFVDGNGHAVIRVDNTTFIPDAPLVNRNTIKITSKDAYPVGSLFLIDAYHIPYGCSVWPSLWTLGANIEWPNGGEIDVIEAINMLPQNQMALHTLPGCWQAGDNGQTGLTDTNDCSTPQGCLVQETKPNSYNSGFAAAGGGMFALQLDVSGIYMWFWSRPDVPHSITSATSSSTFDDLTDWGAPSAAYPAAGCNIAQYFQPQQLIIDITLCGVWAGVPDIYSSTCPNTCLSNVIGSGNPVYNTAYWELGYIRTYAAAAVPGAGQVNAGSTDGQSPSTTSASTNPSVTVTPAPDQNDAIAVGITKLTNIMTTAKLCILFSFMTFSLL</sequence>
<dbReference type="SUPFAM" id="SSF49899">
    <property type="entry name" value="Concanavalin A-like lectins/glucanases"/>
    <property type="match status" value="1"/>
</dbReference>
<dbReference type="Proteomes" id="UP000559256">
    <property type="component" value="Unassembled WGS sequence"/>
</dbReference>
<dbReference type="Pfam" id="PF26113">
    <property type="entry name" value="GH16_XgeA"/>
    <property type="match status" value="1"/>
</dbReference>
<dbReference type="Gene3D" id="2.60.120.200">
    <property type="match status" value="1"/>
</dbReference>
<evidence type="ECO:0000259" key="3">
    <source>
        <dbReference type="PROSITE" id="PS51762"/>
    </source>
</evidence>
<feature type="region of interest" description="Disordered" evidence="1">
    <location>
        <begin position="330"/>
        <end position="355"/>
    </location>
</feature>
<comment type="caution">
    <text evidence="4">The sequence shown here is derived from an EMBL/GenBank/DDBJ whole genome shotgun (WGS) entry which is preliminary data.</text>
</comment>
<dbReference type="PANTHER" id="PTHR10963:SF24">
    <property type="entry name" value="GLYCOSIDASE C21B10.07-RELATED"/>
    <property type="match status" value="1"/>
</dbReference>
<dbReference type="InterPro" id="IPR013320">
    <property type="entry name" value="ConA-like_dom_sf"/>
</dbReference>